<evidence type="ECO:0000313" key="9">
    <source>
        <dbReference type="EMBL" id="KRL65401.1"/>
    </source>
</evidence>
<evidence type="ECO:0000313" key="10">
    <source>
        <dbReference type="Proteomes" id="UP000052013"/>
    </source>
</evidence>
<feature type="domain" description="Major facilitator superfamily (MFS) profile" evidence="8">
    <location>
        <begin position="11"/>
        <end position="404"/>
    </location>
</feature>
<protein>
    <submittedName>
        <fullName evidence="9">Major facilitator superfamily protein</fullName>
    </submittedName>
</protein>
<dbReference type="InterPro" id="IPR020846">
    <property type="entry name" value="MFS_dom"/>
</dbReference>
<dbReference type="InterPro" id="IPR011701">
    <property type="entry name" value="MFS"/>
</dbReference>
<feature type="transmembrane region" description="Helical" evidence="7">
    <location>
        <begin position="381"/>
        <end position="402"/>
    </location>
</feature>
<dbReference type="Pfam" id="PF07690">
    <property type="entry name" value="MFS_1"/>
    <property type="match status" value="1"/>
</dbReference>
<dbReference type="GO" id="GO:0005886">
    <property type="term" value="C:plasma membrane"/>
    <property type="evidence" value="ECO:0007669"/>
    <property type="project" value="UniProtKB-SubCell"/>
</dbReference>
<dbReference type="EMBL" id="AZEY01000068">
    <property type="protein sequence ID" value="KRL65401.1"/>
    <property type="molecule type" value="Genomic_DNA"/>
</dbReference>
<dbReference type="PROSITE" id="PS50850">
    <property type="entry name" value="MFS"/>
    <property type="match status" value="1"/>
</dbReference>
<evidence type="ECO:0000259" key="8">
    <source>
        <dbReference type="PROSITE" id="PS50850"/>
    </source>
</evidence>
<feature type="transmembrane region" description="Helical" evidence="7">
    <location>
        <begin position="313"/>
        <end position="338"/>
    </location>
</feature>
<organism evidence="9 10">
    <name type="scientific">Lentilactobacillus diolivorans DSM 14421</name>
    <dbReference type="NCBI Taxonomy" id="1423739"/>
    <lineage>
        <taxon>Bacteria</taxon>
        <taxon>Bacillati</taxon>
        <taxon>Bacillota</taxon>
        <taxon>Bacilli</taxon>
        <taxon>Lactobacillales</taxon>
        <taxon>Lactobacillaceae</taxon>
        <taxon>Lentilactobacillus</taxon>
    </lineage>
</organism>
<dbReference type="PATRIC" id="fig|1423739.3.peg.239"/>
<evidence type="ECO:0000256" key="7">
    <source>
        <dbReference type="SAM" id="Phobius"/>
    </source>
</evidence>
<dbReference type="AlphaFoldDB" id="A0A0R1SAB2"/>
<feature type="transmembrane region" description="Helical" evidence="7">
    <location>
        <begin position="222"/>
        <end position="243"/>
    </location>
</feature>
<dbReference type="CDD" id="cd06173">
    <property type="entry name" value="MFS_MefA_like"/>
    <property type="match status" value="1"/>
</dbReference>
<feature type="transmembrane region" description="Helical" evidence="7">
    <location>
        <begin position="150"/>
        <end position="167"/>
    </location>
</feature>
<feature type="transmembrane region" description="Helical" evidence="7">
    <location>
        <begin position="77"/>
        <end position="99"/>
    </location>
</feature>
<keyword evidence="3" id="KW-1003">Cell membrane</keyword>
<reference evidence="9 10" key="1">
    <citation type="journal article" date="2015" name="Genome Announc.">
        <title>Expanding the biotechnology potential of lactobacilli through comparative genomics of 213 strains and associated genera.</title>
        <authorList>
            <person name="Sun Z."/>
            <person name="Harris H.M."/>
            <person name="McCann A."/>
            <person name="Guo C."/>
            <person name="Argimon S."/>
            <person name="Zhang W."/>
            <person name="Yang X."/>
            <person name="Jeffery I.B."/>
            <person name="Cooney J.C."/>
            <person name="Kagawa T.F."/>
            <person name="Liu W."/>
            <person name="Song Y."/>
            <person name="Salvetti E."/>
            <person name="Wrobel A."/>
            <person name="Rasinkangas P."/>
            <person name="Parkhill J."/>
            <person name="Rea M.C."/>
            <person name="O'Sullivan O."/>
            <person name="Ritari J."/>
            <person name="Douillard F.P."/>
            <person name="Paul Ross R."/>
            <person name="Yang R."/>
            <person name="Briner A.E."/>
            <person name="Felis G.E."/>
            <person name="de Vos W.M."/>
            <person name="Barrangou R."/>
            <person name="Klaenhammer T.R."/>
            <person name="Caufield P.W."/>
            <person name="Cui Y."/>
            <person name="Zhang H."/>
            <person name="O'Toole P.W."/>
        </authorList>
    </citation>
    <scope>NUCLEOTIDE SEQUENCE [LARGE SCALE GENOMIC DNA]</scope>
    <source>
        <strain evidence="9 10">DSM 14421</strain>
    </source>
</reference>
<evidence type="ECO:0000256" key="5">
    <source>
        <dbReference type="ARBA" id="ARBA00022989"/>
    </source>
</evidence>
<gene>
    <name evidence="9" type="ORF">FC85_GL000228</name>
</gene>
<dbReference type="SUPFAM" id="SSF103473">
    <property type="entry name" value="MFS general substrate transporter"/>
    <property type="match status" value="1"/>
</dbReference>
<evidence type="ECO:0000256" key="2">
    <source>
        <dbReference type="ARBA" id="ARBA00022448"/>
    </source>
</evidence>
<dbReference type="GO" id="GO:0022857">
    <property type="term" value="F:transmembrane transporter activity"/>
    <property type="evidence" value="ECO:0007669"/>
    <property type="project" value="InterPro"/>
</dbReference>
<dbReference type="Proteomes" id="UP000052013">
    <property type="component" value="Unassembled WGS sequence"/>
</dbReference>
<accession>A0A0R1SAB2</accession>
<keyword evidence="2" id="KW-0813">Transport</keyword>
<evidence type="ECO:0000256" key="4">
    <source>
        <dbReference type="ARBA" id="ARBA00022692"/>
    </source>
</evidence>
<sequence length="423" mass="46053">MDNNLSHWQKNTFLFLTSQFLTGITSMIVQYAIIWYLTKATGSATVLSFATILGMLPMVLLSPFVGPLVDRWNKKALLIVPDLVAALFAIILSISGTIFHEFPLWLIFVSLLMRSIAQTFQMPTIQAIIPTMVPEKQLTKTNGQLGMVQSANMIIAPAVGAFLFSIIPMKALILLDVLGAAIGTIMIWLWVTIPEHKIIDGALHVLHNTKLGVQQLVNNKGLWYITIIGAVFTLLFMPAASMYPLMTMSYFHGTVGQAGLIEVIYSGGMLAGGAIIGIWGDWKDRMKPVIIAFFAVGIPIGISGLLPGNQTGFWYFVVLNAIAGFATPYFNTLLMAMIQQSYPPHQLGRVLGVLNSLLSLTGPLGLVFAGPLADAIGVEQLFVIAGIGTVLCGIVAIFMPLVRGYDVQLQARRKTLEETIKDD</sequence>
<feature type="transmembrane region" description="Helical" evidence="7">
    <location>
        <begin position="263"/>
        <end position="282"/>
    </location>
</feature>
<keyword evidence="4 7" id="KW-0812">Transmembrane</keyword>
<comment type="caution">
    <text evidence="9">The sequence shown here is derived from an EMBL/GenBank/DDBJ whole genome shotgun (WGS) entry which is preliminary data.</text>
</comment>
<feature type="transmembrane region" description="Helical" evidence="7">
    <location>
        <begin position="43"/>
        <end position="65"/>
    </location>
</feature>
<dbReference type="PANTHER" id="PTHR43266:SF10">
    <property type="entry name" value="BACILYSIN EXPORTER BACE-RELATED"/>
    <property type="match status" value="1"/>
</dbReference>
<dbReference type="RefSeq" id="WP_057864816.1">
    <property type="nucleotide sequence ID" value="NZ_AZEY01000068.1"/>
</dbReference>
<keyword evidence="6 7" id="KW-0472">Membrane</keyword>
<dbReference type="PANTHER" id="PTHR43266">
    <property type="entry name" value="MACROLIDE-EFFLUX PROTEIN"/>
    <property type="match status" value="1"/>
</dbReference>
<proteinExistence type="predicted"/>
<feature type="transmembrane region" description="Helical" evidence="7">
    <location>
        <begin position="289"/>
        <end position="307"/>
    </location>
</feature>
<evidence type="ECO:0000256" key="1">
    <source>
        <dbReference type="ARBA" id="ARBA00004651"/>
    </source>
</evidence>
<feature type="transmembrane region" description="Helical" evidence="7">
    <location>
        <begin position="12"/>
        <end position="37"/>
    </location>
</feature>
<evidence type="ECO:0000256" key="6">
    <source>
        <dbReference type="ARBA" id="ARBA00023136"/>
    </source>
</evidence>
<evidence type="ECO:0000256" key="3">
    <source>
        <dbReference type="ARBA" id="ARBA00022475"/>
    </source>
</evidence>
<comment type="subcellular location">
    <subcellularLocation>
        <location evidence="1">Cell membrane</location>
        <topology evidence="1">Multi-pass membrane protein</topology>
    </subcellularLocation>
</comment>
<keyword evidence="5 7" id="KW-1133">Transmembrane helix</keyword>
<dbReference type="STRING" id="1423739.FC85_GL000228"/>
<dbReference type="Gene3D" id="1.20.1250.20">
    <property type="entry name" value="MFS general substrate transporter like domains"/>
    <property type="match status" value="1"/>
</dbReference>
<feature type="transmembrane region" description="Helical" evidence="7">
    <location>
        <begin position="350"/>
        <end position="369"/>
    </location>
</feature>
<feature type="transmembrane region" description="Helical" evidence="7">
    <location>
        <begin position="173"/>
        <end position="191"/>
    </location>
</feature>
<dbReference type="InterPro" id="IPR036259">
    <property type="entry name" value="MFS_trans_sf"/>
</dbReference>
<name>A0A0R1SAB2_9LACO</name>